<organism evidence="7 8">
    <name type="scientific">Phytohabitans aurantiacus</name>
    <dbReference type="NCBI Taxonomy" id="3016789"/>
    <lineage>
        <taxon>Bacteria</taxon>
        <taxon>Bacillati</taxon>
        <taxon>Actinomycetota</taxon>
        <taxon>Actinomycetes</taxon>
        <taxon>Micromonosporales</taxon>
        <taxon>Micromonosporaceae</taxon>
    </lineage>
</organism>
<name>A0ABQ5QQS1_9ACTN</name>
<dbReference type="SUPFAM" id="SSF88659">
    <property type="entry name" value="Sigma3 and sigma4 domains of RNA polymerase sigma factors"/>
    <property type="match status" value="1"/>
</dbReference>
<feature type="domain" description="HTH luxR-type" evidence="6">
    <location>
        <begin position="124"/>
        <end position="180"/>
    </location>
</feature>
<evidence type="ECO:0000256" key="2">
    <source>
        <dbReference type="ARBA" id="ARBA00023015"/>
    </source>
</evidence>
<keyword evidence="3" id="KW-0731">Sigma factor</keyword>
<comment type="similarity">
    <text evidence="1">Belongs to the sigma-70 factor family. ECF subfamily.</text>
</comment>
<dbReference type="PANTHER" id="PTHR43133:SF8">
    <property type="entry name" value="RNA POLYMERASE SIGMA FACTOR HI_1459-RELATED"/>
    <property type="match status" value="1"/>
</dbReference>
<dbReference type="RefSeq" id="WP_281893368.1">
    <property type="nucleotide sequence ID" value="NZ_BSDI01000006.1"/>
</dbReference>
<dbReference type="SUPFAM" id="SSF88946">
    <property type="entry name" value="Sigma2 domain of RNA polymerase sigma factors"/>
    <property type="match status" value="1"/>
</dbReference>
<dbReference type="InterPro" id="IPR013324">
    <property type="entry name" value="RNA_pol_sigma_r3/r4-like"/>
</dbReference>
<dbReference type="Proteomes" id="UP001144280">
    <property type="component" value="Unassembled WGS sequence"/>
</dbReference>
<dbReference type="PANTHER" id="PTHR43133">
    <property type="entry name" value="RNA POLYMERASE ECF-TYPE SIGMA FACTO"/>
    <property type="match status" value="1"/>
</dbReference>
<keyword evidence="4" id="KW-0238">DNA-binding</keyword>
<dbReference type="InterPro" id="IPR000792">
    <property type="entry name" value="Tscrpt_reg_LuxR_C"/>
</dbReference>
<dbReference type="Gene3D" id="1.10.10.10">
    <property type="entry name" value="Winged helix-like DNA-binding domain superfamily/Winged helix DNA-binding domain"/>
    <property type="match status" value="1"/>
</dbReference>
<dbReference type="InterPro" id="IPR013325">
    <property type="entry name" value="RNA_pol_sigma_r2"/>
</dbReference>
<evidence type="ECO:0000256" key="5">
    <source>
        <dbReference type="ARBA" id="ARBA00023163"/>
    </source>
</evidence>
<dbReference type="InterPro" id="IPR014284">
    <property type="entry name" value="RNA_pol_sigma-70_dom"/>
</dbReference>
<keyword evidence="2" id="KW-0805">Transcription regulation</keyword>
<proteinExistence type="inferred from homology"/>
<dbReference type="EMBL" id="BSDI01000006">
    <property type="protein sequence ID" value="GLH96222.1"/>
    <property type="molecule type" value="Genomic_DNA"/>
</dbReference>
<keyword evidence="5" id="KW-0804">Transcription</keyword>
<evidence type="ECO:0000259" key="6">
    <source>
        <dbReference type="SMART" id="SM00421"/>
    </source>
</evidence>
<evidence type="ECO:0000256" key="4">
    <source>
        <dbReference type="ARBA" id="ARBA00023125"/>
    </source>
</evidence>
<reference evidence="7" key="1">
    <citation type="submission" date="2022-12" db="EMBL/GenBank/DDBJ databases">
        <title>New Phytohabitans aurantiacus sp. RD004123 nov., an actinomycete isolated from soil.</title>
        <authorList>
            <person name="Triningsih D.W."/>
            <person name="Harunari E."/>
            <person name="Igarashi Y."/>
        </authorList>
    </citation>
    <scope>NUCLEOTIDE SEQUENCE</scope>
    <source>
        <strain evidence="7">RD004123</strain>
    </source>
</reference>
<accession>A0ABQ5QQS1</accession>
<sequence>MSVVEPVAARAETVAAAEFRASFELFCHEYHPKVRRFLQGQCADLDLVQEAVQEVFITAWAKWGHLREFEKPLGWLIKTARYKLMAQQGLRRQNSMATLDDVPDRLLAAPTNAQEARDLLAEWLRQLPPRQSEILQMSLDGWSDDEIARVLGVAYNTVRTYKRVARQRLRRIAEEAGFKA</sequence>
<protein>
    <recommendedName>
        <fullName evidence="6">HTH luxR-type domain-containing protein</fullName>
    </recommendedName>
</protein>
<dbReference type="CDD" id="cd06170">
    <property type="entry name" value="LuxR_C_like"/>
    <property type="match status" value="1"/>
</dbReference>
<keyword evidence="8" id="KW-1185">Reference proteome</keyword>
<dbReference type="Pfam" id="PF04542">
    <property type="entry name" value="Sigma70_r2"/>
    <property type="match status" value="1"/>
</dbReference>
<dbReference type="InterPro" id="IPR013249">
    <property type="entry name" value="RNA_pol_sigma70_r4_t2"/>
</dbReference>
<dbReference type="Pfam" id="PF08281">
    <property type="entry name" value="Sigma70_r4_2"/>
    <property type="match status" value="1"/>
</dbReference>
<dbReference type="SMART" id="SM00421">
    <property type="entry name" value="HTH_LUXR"/>
    <property type="match status" value="1"/>
</dbReference>
<dbReference type="Gene3D" id="1.10.1740.10">
    <property type="match status" value="1"/>
</dbReference>
<dbReference type="InterPro" id="IPR039425">
    <property type="entry name" value="RNA_pol_sigma-70-like"/>
</dbReference>
<evidence type="ECO:0000313" key="8">
    <source>
        <dbReference type="Proteomes" id="UP001144280"/>
    </source>
</evidence>
<evidence type="ECO:0000256" key="1">
    <source>
        <dbReference type="ARBA" id="ARBA00010641"/>
    </source>
</evidence>
<dbReference type="InterPro" id="IPR007627">
    <property type="entry name" value="RNA_pol_sigma70_r2"/>
</dbReference>
<dbReference type="InterPro" id="IPR036388">
    <property type="entry name" value="WH-like_DNA-bd_sf"/>
</dbReference>
<dbReference type="NCBIfam" id="TIGR02937">
    <property type="entry name" value="sigma70-ECF"/>
    <property type="match status" value="1"/>
</dbReference>
<evidence type="ECO:0000256" key="3">
    <source>
        <dbReference type="ARBA" id="ARBA00023082"/>
    </source>
</evidence>
<dbReference type="PRINTS" id="PR00038">
    <property type="entry name" value="HTHLUXR"/>
</dbReference>
<gene>
    <name evidence="7" type="ORF">Pa4123_14950</name>
</gene>
<comment type="caution">
    <text evidence="7">The sequence shown here is derived from an EMBL/GenBank/DDBJ whole genome shotgun (WGS) entry which is preliminary data.</text>
</comment>
<evidence type="ECO:0000313" key="7">
    <source>
        <dbReference type="EMBL" id="GLH96222.1"/>
    </source>
</evidence>